<dbReference type="Proteomes" id="UP001205105">
    <property type="component" value="Unassembled WGS sequence"/>
</dbReference>
<proteinExistence type="predicted"/>
<dbReference type="AlphaFoldDB" id="A0AAD5DUE3"/>
<evidence type="ECO:0000313" key="2">
    <source>
        <dbReference type="EMBL" id="KAI7844532.1"/>
    </source>
</evidence>
<feature type="compositionally biased region" description="Polar residues" evidence="1">
    <location>
        <begin position="70"/>
        <end position="79"/>
    </location>
</feature>
<comment type="caution">
    <text evidence="2">The sequence shown here is derived from an EMBL/GenBank/DDBJ whole genome shotgun (WGS) entry which is preliminary data.</text>
</comment>
<evidence type="ECO:0000256" key="1">
    <source>
        <dbReference type="SAM" id="MobiDB-lite"/>
    </source>
</evidence>
<sequence>MAPFPALAAMDLSFAPSSVKESLEARDEAAAVKCKQMFDCDGDRREYAKQQWSNFVARGGVPERKAAAVATNQPSQSATEDAAAGSD</sequence>
<gene>
    <name evidence="2" type="ORF">COHA_001890</name>
</gene>
<protein>
    <submittedName>
        <fullName evidence="2">Uncharacterized protein</fullName>
    </submittedName>
</protein>
<organism evidence="2 3">
    <name type="scientific">Chlorella ohadii</name>
    <dbReference type="NCBI Taxonomy" id="2649997"/>
    <lineage>
        <taxon>Eukaryota</taxon>
        <taxon>Viridiplantae</taxon>
        <taxon>Chlorophyta</taxon>
        <taxon>core chlorophytes</taxon>
        <taxon>Trebouxiophyceae</taxon>
        <taxon>Chlorellales</taxon>
        <taxon>Chlorellaceae</taxon>
        <taxon>Chlorella clade</taxon>
        <taxon>Chlorella</taxon>
    </lineage>
</organism>
<feature type="region of interest" description="Disordered" evidence="1">
    <location>
        <begin position="66"/>
        <end position="87"/>
    </location>
</feature>
<accession>A0AAD5DUE3</accession>
<reference evidence="2" key="1">
    <citation type="submission" date="2020-11" db="EMBL/GenBank/DDBJ databases">
        <title>Chlorella ohadii genome sequencing and assembly.</title>
        <authorList>
            <person name="Murik O."/>
            <person name="Treves H."/>
            <person name="Kedem I."/>
            <person name="Shotland Y."/>
            <person name="Kaplan A."/>
        </authorList>
    </citation>
    <scope>NUCLEOTIDE SEQUENCE</scope>
    <source>
        <strain evidence="2">1</strain>
    </source>
</reference>
<keyword evidence="3" id="KW-1185">Reference proteome</keyword>
<evidence type="ECO:0000313" key="3">
    <source>
        <dbReference type="Proteomes" id="UP001205105"/>
    </source>
</evidence>
<dbReference type="EMBL" id="JADXDR010000027">
    <property type="protein sequence ID" value="KAI7844532.1"/>
    <property type="molecule type" value="Genomic_DNA"/>
</dbReference>
<name>A0AAD5DUE3_9CHLO</name>